<dbReference type="EMBL" id="LFYR01001098">
    <property type="protein sequence ID" value="KMZ64860.1"/>
    <property type="molecule type" value="Genomic_DNA"/>
</dbReference>
<name>A0A0K9P9J2_ZOSMR</name>
<keyword evidence="2" id="KW-0472">Membrane</keyword>
<feature type="compositionally biased region" description="Basic and acidic residues" evidence="1">
    <location>
        <begin position="130"/>
        <end position="141"/>
    </location>
</feature>
<dbReference type="Proteomes" id="UP000036987">
    <property type="component" value="Unassembled WGS sequence"/>
</dbReference>
<organism evidence="3 4">
    <name type="scientific">Zostera marina</name>
    <name type="common">Eelgrass</name>
    <dbReference type="NCBI Taxonomy" id="29655"/>
    <lineage>
        <taxon>Eukaryota</taxon>
        <taxon>Viridiplantae</taxon>
        <taxon>Streptophyta</taxon>
        <taxon>Embryophyta</taxon>
        <taxon>Tracheophyta</taxon>
        <taxon>Spermatophyta</taxon>
        <taxon>Magnoliopsida</taxon>
        <taxon>Liliopsida</taxon>
        <taxon>Zosteraceae</taxon>
        <taxon>Zostera</taxon>
    </lineage>
</organism>
<evidence type="ECO:0000256" key="2">
    <source>
        <dbReference type="SAM" id="Phobius"/>
    </source>
</evidence>
<keyword evidence="4" id="KW-1185">Reference proteome</keyword>
<keyword evidence="2" id="KW-1133">Transmembrane helix</keyword>
<comment type="caution">
    <text evidence="3">The sequence shown here is derived from an EMBL/GenBank/DDBJ whole genome shotgun (WGS) entry which is preliminary data.</text>
</comment>
<protein>
    <submittedName>
        <fullName evidence="3">Uncharacterized protein</fullName>
    </submittedName>
</protein>
<dbReference type="AlphaFoldDB" id="A0A0K9P9J2"/>
<sequence length="196" mass="21786">MGVSPDPILQPTGLRTTNDISFTFSPLRKREVSTIRRQFRTMSVASHIGVFPIFPTPFSHRKPSPSNAYFLRPKLAFTRRRLQRGGPACAFGGKGKQQKGNDDAALWKSLEKSVDNLKKDKSIEGMLREQMQKQKLDRDDGGGGGGRNFRGRGDDGSSETEPEDHVDEFFQIFLASIGIICVVICLQSLSILFAKP</sequence>
<keyword evidence="2" id="KW-0812">Transmembrane</keyword>
<dbReference type="PANTHER" id="PTHR35483:SF1">
    <property type="entry name" value="GLYCINE-RICH PROTEIN-RELATED"/>
    <property type="match status" value="1"/>
</dbReference>
<evidence type="ECO:0000313" key="3">
    <source>
        <dbReference type="EMBL" id="KMZ64860.1"/>
    </source>
</evidence>
<feature type="transmembrane region" description="Helical" evidence="2">
    <location>
        <begin position="169"/>
        <end position="194"/>
    </location>
</feature>
<dbReference type="OrthoDB" id="1680511at2759"/>
<accession>A0A0K9P9J2</accession>
<gene>
    <name evidence="3" type="ORF">ZOSMA_349G00090</name>
</gene>
<evidence type="ECO:0000313" key="4">
    <source>
        <dbReference type="Proteomes" id="UP000036987"/>
    </source>
</evidence>
<reference evidence="4" key="1">
    <citation type="journal article" date="2016" name="Nature">
        <title>The genome of the seagrass Zostera marina reveals angiosperm adaptation to the sea.</title>
        <authorList>
            <person name="Olsen J.L."/>
            <person name="Rouze P."/>
            <person name="Verhelst B."/>
            <person name="Lin Y.-C."/>
            <person name="Bayer T."/>
            <person name="Collen J."/>
            <person name="Dattolo E."/>
            <person name="De Paoli E."/>
            <person name="Dittami S."/>
            <person name="Maumus F."/>
            <person name="Michel G."/>
            <person name="Kersting A."/>
            <person name="Lauritano C."/>
            <person name="Lohaus R."/>
            <person name="Toepel M."/>
            <person name="Tonon T."/>
            <person name="Vanneste K."/>
            <person name="Amirebrahimi M."/>
            <person name="Brakel J."/>
            <person name="Bostroem C."/>
            <person name="Chovatia M."/>
            <person name="Grimwood J."/>
            <person name="Jenkins J.W."/>
            <person name="Jueterbock A."/>
            <person name="Mraz A."/>
            <person name="Stam W.T."/>
            <person name="Tice H."/>
            <person name="Bornberg-Bauer E."/>
            <person name="Green P.J."/>
            <person name="Pearson G.A."/>
            <person name="Procaccini G."/>
            <person name="Duarte C.M."/>
            <person name="Schmutz J."/>
            <person name="Reusch T.B.H."/>
            <person name="Van de Peer Y."/>
        </authorList>
    </citation>
    <scope>NUCLEOTIDE SEQUENCE [LARGE SCALE GENOMIC DNA]</scope>
    <source>
        <strain evidence="4">cv. Finnish</strain>
    </source>
</reference>
<dbReference type="PANTHER" id="PTHR35483">
    <property type="entry name" value="NUCLEUSENVELOPE PROTEIN"/>
    <property type="match status" value="1"/>
</dbReference>
<feature type="region of interest" description="Disordered" evidence="1">
    <location>
        <begin position="130"/>
        <end position="162"/>
    </location>
</feature>
<proteinExistence type="predicted"/>
<evidence type="ECO:0000256" key="1">
    <source>
        <dbReference type="SAM" id="MobiDB-lite"/>
    </source>
</evidence>